<dbReference type="RefSeq" id="XP_022823075.1">
    <property type="nucleotide sequence ID" value="XM_022967307.1"/>
</dbReference>
<comment type="cofactor">
    <cofactor evidence="1">
        <name>Mn(2+)</name>
        <dbReference type="ChEBI" id="CHEBI:29035"/>
    </cofactor>
</comment>
<keyword evidence="5" id="KW-0460">Magnesium</keyword>
<comment type="cofactor">
    <cofactor evidence="2">
        <name>Mg(2+)</name>
        <dbReference type="ChEBI" id="CHEBI:18420"/>
    </cofactor>
</comment>
<dbReference type="PANTHER" id="PTHR12992:SF11">
    <property type="entry name" value="MITOCHONDRIAL COENZYME A DIPHOSPHATASE NUDT8"/>
    <property type="match status" value="1"/>
</dbReference>
<dbReference type="SUPFAM" id="SSF55811">
    <property type="entry name" value="Nudix"/>
    <property type="match status" value="1"/>
</dbReference>
<evidence type="ECO:0000313" key="8">
    <source>
        <dbReference type="RefSeq" id="XP_022823075.1"/>
    </source>
</evidence>
<name>A0A9J7E269_SPOLT</name>
<dbReference type="PANTHER" id="PTHR12992">
    <property type="entry name" value="NUDIX HYDROLASE"/>
    <property type="match status" value="1"/>
</dbReference>
<dbReference type="Proteomes" id="UP000301870">
    <property type="component" value="Chromosome 17"/>
</dbReference>
<evidence type="ECO:0000256" key="5">
    <source>
        <dbReference type="ARBA" id="ARBA00022842"/>
    </source>
</evidence>
<dbReference type="InterPro" id="IPR045121">
    <property type="entry name" value="CoAse"/>
</dbReference>
<keyword evidence="4" id="KW-0378">Hydrolase</keyword>
<keyword evidence="7" id="KW-1185">Reference proteome</keyword>
<evidence type="ECO:0000256" key="4">
    <source>
        <dbReference type="ARBA" id="ARBA00022801"/>
    </source>
</evidence>
<dbReference type="GeneID" id="111354036"/>
<dbReference type="KEGG" id="sliu:111354036"/>
<organism evidence="7 8">
    <name type="scientific">Spodoptera litura</name>
    <name type="common">Asian cotton leafworm</name>
    <dbReference type="NCBI Taxonomy" id="69820"/>
    <lineage>
        <taxon>Eukaryota</taxon>
        <taxon>Metazoa</taxon>
        <taxon>Ecdysozoa</taxon>
        <taxon>Arthropoda</taxon>
        <taxon>Hexapoda</taxon>
        <taxon>Insecta</taxon>
        <taxon>Pterygota</taxon>
        <taxon>Neoptera</taxon>
        <taxon>Endopterygota</taxon>
        <taxon>Lepidoptera</taxon>
        <taxon>Glossata</taxon>
        <taxon>Ditrysia</taxon>
        <taxon>Noctuoidea</taxon>
        <taxon>Noctuidae</taxon>
        <taxon>Amphipyrinae</taxon>
        <taxon>Spodoptera</taxon>
    </lineage>
</organism>
<reference evidence="8" key="1">
    <citation type="submission" date="2025-08" db="UniProtKB">
        <authorList>
            <consortium name="RefSeq"/>
        </authorList>
    </citation>
    <scope>IDENTIFICATION</scope>
    <source>
        <strain evidence="8">Ishihara</strain>
        <tissue evidence="8">Whole body</tissue>
    </source>
</reference>
<protein>
    <submittedName>
        <fullName evidence="8">Nudix hydrolase 3-like</fullName>
    </submittedName>
</protein>
<evidence type="ECO:0000256" key="2">
    <source>
        <dbReference type="ARBA" id="ARBA00001946"/>
    </source>
</evidence>
<evidence type="ECO:0000256" key="6">
    <source>
        <dbReference type="ARBA" id="ARBA00023211"/>
    </source>
</evidence>
<sequence length="228" mass="25935">MGVYLSPVLSSLKTLMWFCPEVILSSCWRENCICNIKKLPSIDIRGGPTYHTDTFLVPLCVVNHEVCLLYTKRSDVMPCSGTKVTFPGGGKVLRDETVYEAAAYHTYVDIGIRDIKFWTKMGQVLSRGPNIAVTPVIGELTNFNMSKVKANENIADVFTVPLRLLCDPFNHGHCRYDGVVVPVYAGGKYHIWGITAMITHRFLYALLSREFYNPHFFRNEMKFRLMKP</sequence>
<evidence type="ECO:0000256" key="1">
    <source>
        <dbReference type="ARBA" id="ARBA00001936"/>
    </source>
</evidence>
<dbReference type="GO" id="GO:0010945">
    <property type="term" value="F:coenzyme A diphosphatase activity"/>
    <property type="evidence" value="ECO:0007669"/>
    <property type="project" value="InterPro"/>
</dbReference>
<proteinExistence type="predicted"/>
<dbReference type="GO" id="GO:0046872">
    <property type="term" value="F:metal ion binding"/>
    <property type="evidence" value="ECO:0007669"/>
    <property type="project" value="UniProtKB-KW"/>
</dbReference>
<dbReference type="CDD" id="cd03426">
    <property type="entry name" value="NUDIX_CoAse_Nudt7"/>
    <property type="match status" value="1"/>
</dbReference>
<dbReference type="Gene3D" id="3.90.79.10">
    <property type="entry name" value="Nucleoside Triphosphate Pyrophosphohydrolase"/>
    <property type="match status" value="1"/>
</dbReference>
<accession>A0A9J7E269</accession>
<evidence type="ECO:0000313" key="7">
    <source>
        <dbReference type="Proteomes" id="UP000301870"/>
    </source>
</evidence>
<keyword evidence="3" id="KW-0479">Metal-binding</keyword>
<gene>
    <name evidence="8" type="primary">LOC111354036</name>
</gene>
<dbReference type="AlphaFoldDB" id="A0A9J7E269"/>
<evidence type="ECO:0000256" key="3">
    <source>
        <dbReference type="ARBA" id="ARBA00022723"/>
    </source>
</evidence>
<dbReference type="InterPro" id="IPR015797">
    <property type="entry name" value="NUDIX_hydrolase-like_dom_sf"/>
</dbReference>
<dbReference type="OrthoDB" id="206213at2759"/>
<keyword evidence="6" id="KW-0464">Manganese</keyword>